<dbReference type="RefSeq" id="WP_090383398.1">
    <property type="nucleotide sequence ID" value="NZ_FNLC01000003.1"/>
</dbReference>
<evidence type="ECO:0000313" key="1">
    <source>
        <dbReference type="EMBL" id="SDR28004.1"/>
    </source>
</evidence>
<reference evidence="2" key="1">
    <citation type="submission" date="2016-10" db="EMBL/GenBank/DDBJ databases">
        <authorList>
            <person name="Varghese N."/>
            <person name="Submissions S."/>
        </authorList>
    </citation>
    <scope>NUCLEOTIDE SEQUENCE [LARGE SCALE GENOMIC DNA]</scope>
    <source>
        <strain evidence="2">DSM 24767</strain>
    </source>
</reference>
<evidence type="ECO:0000313" key="2">
    <source>
        <dbReference type="Proteomes" id="UP000198848"/>
    </source>
</evidence>
<name>A0A1H1HRF5_NATTX</name>
<gene>
    <name evidence="1" type="ORF">SAMN04489842_2983</name>
</gene>
<dbReference type="EMBL" id="FNLC01000003">
    <property type="protein sequence ID" value="SDR28004.1"/>
    <property type="molecule type" value="Genomic_DNA"/>
</dbReference>
<sequence>MRVTRSLRLEAATTEATVGESVTVRVTDNLGRPVENAVVTSESVHARTDERGLCRITFHTPGFRTLKAARSPGERVAYRSARATLRVVPEGRARLARRLG</sequence>
<proteinExistence type="predicted"/>
<dbReference type="OrthoDB" id="200409at2157"/>
<dbReference type="Proteomes" id="UP000198848">
    <property type="component" value="Unassembled WGS sequence"/>
</dbReference>
<accession>A0A1H1HRF5</accession>
<dbReference type="STRING" id="1095778.SAMN04489842_2983"/>
<dbReference type="AlphaFoldDB" id="A0A1H1HRF5"/>
<keyword evidence="2" id="KW-1185">Reference proteome</keyword>
<evidence type="ECO:0008006" key="3">
    <source>
        <dbReference type="Google" id="ProtNLM"/>
    </source>
</evidence>
<protein>
    <recommendedName>
        <fullName evidence="3">Carboxypeptidase regulatory-like domain-containing protein</fullName>
    </recommendedName>
</protein>
<organism evidence="1 2">
    <name type="scientific">Natronobacterium texcoconense</name>
    <dbReference type="NCBI Taxonomy" id="1095778"/>
    <lineage>
        <taxon>Archaea</taxon>
        <taxon>Methanobacteriati</taxon>
        <taxon>Methanobacteriota</taxon>
        <taxon>Stenosarchaea group</taxon>
        <taxon>Halobacteria</taxon>
        <taxon>Halobacteriales</taxon>
        <taxon>Natrialbaceae</taxon>
        <taxon>Natronobacterium</taxon>
    </lineage>
</organism>